<evidence type="ECO:0000313" key="3">
    <source>
        <dbReference type="Proteomes" id="UP000323597"/>
    </source>
</evidence>
<organism evidence="2 3">
    <name type="scientific">Gossypium mustelinum</name>
    <name type="common">Cotton</name>
    <name type="synonym">Gossypium caicoense</name>
    <dbReference type="NCBI Taxonomy" id="34275"/>
    <lineage>
        <taxon>Eukaryota</taxon>
        <taxon>Viridiplantae</taxon>
        <taxon>Streptophyta</taxon>
        <taxon>Embryophyta</taxon>
        <taxon>Tracheophyta</taxon>
        <taxon>Spermatophyta</taxon>
        <taxon>Magnoliopsida</taxon>
        <taxon>eudicotyledons</taxon>
        <taxon>Gunneridae</taxon>
        <taxon>Pentapetalae</taxon>
        <taxon>rosids</taxon>
        <taxon>malvids</taxon>
        <taxon>Malvales</taxon>
        <taxon>Malvaceae</taxon>
        <taxon>Malvoideae</taxon>
        <taxon>Gossypium</taxon>
    </lineage>
</organism>
<gene>
    <name evidence="2" type="ORF">E1A91_D02G245500v1</name>
</gene>
<evidence type="ECO:0000256" key="1">
    <source>
        <dbReference type="SAM" id="MobiDB-lite"/>
    </source>
</evidence>
<evidence type="ECO:0000313" key="2">
    <source>
        <dbReference type="EMBL" id="TYI94984.1"/>
    </source>
</evidence>
<name>A0A5D2VZL3_GOSMU</name>
<feature type="compositionally biased region" description="Basic and acidic residues" evidence="1">
    <location>
        <begin position="28"/>
        <end position="38"/>
    </location>
</feature>
<dbReference type="EMBL" id="CM017650">
    <property type="protein sequence ID" value="TYI94984.1"/>
    <property type="molecule type" value="Genomic_DNA"/>
</dbReference>
<protein>
    <submittedName>
        <fullName evidence="2">Uncharacterized protein</fullName>
    </submittedName>
</protein>
<proteinExistence type="predicted"/>
<feature type="region of interest" description="Disordered" evidence="1">
    <location>
        <begin position="24"/>
        <end position="43"/>
    </location>
</feature>
<dbReference type="Proteomes" id="UP000323597">
    <property type="component" value="Chromosome D02"/>
</dbReference>
<accession>A0A5D2VZL3</accession>
<reference evidence="2 3" key="1">
    <citation type="submission" date="2019-07" db="EMBL/GenBank/DDBJ databases">
        <title>WGS assembly of Gossypium mustelinum.</title>
        <authorList>
            <person name="Chen Z.J."/>
            <person name="Sreedasyam A."/>
            <person name="Ando A."/>
            <person name="Song Q."/>
            <person name="De L."/>
            <person name="Hulse-Kemp A."/>
            <person name="Ding M."/>
            <person name="Ye W."/>
            <person name="Kirkbride R."/>
            <person name="Jenkins J."/>
            <person name="Plott C."/>
            <person name="Lovell J."/>
            <person name="Lin Y.-M."/>
            <person name="Vaughn R."/>
            <person name="Liu B."/>
            <person name="Li W."/>
            <person name="Simpson S."/>
            <person name="Scheffler B."/>
            <person name="Saski C."/>
            <person name="Grover C."/>
            <person name="Hu G."/>
            <person name="Conover J."/>
            <person name="Carlson J."/>
            <person name="Shu S."/>
            <person name="Boston L."/>
            <person name="Williams M."/>
            <person name="Peterson D."/>
            <person name="Mcgee K."/>
            <person name="Jones D."/>
            <person name="Wendel J."/>
            <person name="Stelly D."/>
            <person name="Grimwood J."/>
            <person name="Schmutz J."/>
        </authorList>
    </citation>
    <scope>NUCLEOTIDE SEQUENCE [LARGE SCALE GENOMIC DNA]</scope>
    <source>
        <strain evidence="2">1408120.09</strain>
    </source>
</reference>
<sequence>MLVNGKQMDSLHYINVFWAKIKRTSRRGSNDGKSKSDITTKNPRRFNVSSNLWKLHILVHVQT</sequence>
<keyword evidence="3" id="KW-1185">Reference proteome</keyword>
<dbReference type="AlphaFoldDB" id="A0A5D2VZL3"/>